<keyword evidence="4" id="KW-1185">Reference proteome</keyword>
<keyword evidence="1" id="KW-0175">Coiled coil</keyword>
<feature type="coiled-coil region" evidence="1">
    <location>
        <begin position="177"/>
        <end position="204"/>
    </location>
</feature>
<dbReference type="Proteomes" id="UP001152049">
    <property type="component" value="Unassembled WGS sequence"/>
</dbReference>
<accession>A0A9W8RW33</accession>
<dbReference type="EMBL" id="JAOQAZ010000021">
    <property type="protein sequence ID" value="KAJ4254881.1"/>
    <property type="molecule type" value="Genomic_DNA"/>
</dbReference>
<gene>
    <name evidence="3" type="ORF">NW762_009679</name>
</gene>
<evidence type="ECO:0000313" key="3">
    <source>
        <dbReference type="EMBL" id="KAJ4254881.1"/>
    </source>
</evidence>
<evidence type="ECO:0000313" key="4">
    <source>
        <dbReference type="Proteomes" id="UP001152049"/>
    </source>
</evidence>
<evidence type="ECO:0000256" key="1">
    <source>
        <dbReference type="SAM" id="Coils"/>
    </source>
</evidence>
<dbReference type="OrthoDB" id="4900256at2759"/>
<sequence length="205" mass="23272">MAQPARRSSAAEPLQDVPDPEGHPIIPNLVSFIPAVFSPIGENDNLRDTLNHASFTKIDRLQAELEALDAHAISTRDNFLTMCVRERERIFQEGRRFDALDKQTNKTYPDVVRGLAPHELDGMISNMEAPAKSSSENTPHIPDPQFDLAKSRTLRERQATQLMMFADSSAVIGERREEELAQRRTQLQAEIKEEQLKQDQERRAT</sequence>
<proteinExistence type="predicted"/>
<evidence type="ECO:0000256" key="2">
    <source>
        <dbReference type="SAM" id="MobiDB-lite"/>
    </source>
</evidence>
<reference evidence="3" key="1">
    <citation type="submission" date="2022-09" db="EMBL/GenBank/DDBJ databases">
        <title>Fusarium specimens isolated from Avocado Roots.</title>
        <authorList>
            <person name="Stajich J."/>
            <person name="Roper C."/>
            <person name="Heimlech-Rivalta G."/>
        </authorList>
    </citation>
    <scope>NUCLEOTIDE SEQUENCE</scope>
    <source>
        <strain evidence="3">CF00136</strain>
    </source>
</reference>
<comment type="caution">
    <text evidence="3">The sequence shown here is derived from an EMBL/GenBank/DDBJ whole genome shotgun (WGS) entry which is preliminary data.</text>
</comment>
<feature type="region of interest" description="Disordered" evidence="2">
    <location>
        <begin position="1"/>
        <end position="21"/>
    </location>
</feature>
<dbReference type="AlphaFoldDB" id="A0A9W8RW33"/>
<name>A0A9W8RW33_9HYPO</name>
<organism evidence="3 4">
    <name type="scientific">Fusarium torreyae</name>
    <dbReference type="NCBI Taxonomy" id="1237075"/>
    <lineage>
        <taxon>Eukaryota</taxon>
        <taxon>Fungi</taxon>
        <taxon>Dikarya</taxon>
        <taxon>Ascomycota</taxon>
        <taxon>Pezizomycotina</taxon>
        <taxon>Sordariomycetes</taxon>
        <taxon>Hypocreomycetidae</taxon>
        <taxon>Hypocreales</taxon>
        <taxon>Nectriaceae</taxon>
        <taxon>Fusarium</taxon>
    </lineage>
</organism>
<protein>
    <submittedName>
        <fullName evidence="3">Uncharacterized protein</fullName>
    </submittedName>
</protein>